<dbReference type="Proteomes" id="UP000822688">
    <property type="component" value="Chromosome 4"/>
</dbReference>
<protein>
    <submittedName>
        <fullName evidence="1">Uncharacterized protein</fullName>
    </submittedName>
</protein>
<gene>
    <name evidence="1" type="ORF">KC19_4G007900</name>
</gene>
<name>A0A8T0I567_CERPU</name>
<comment type="caution">
    <text evidence="1">The sequence shown here is derived from an EMBL/GenBank/DDBJ whole genome shotgun (WGS) entry which is preliminary data.</text>
</comment>
<keyword evidence="2" id="KW-1185">Reference proteome</keyword>
<reference evidence="1" key="1">
    <citation type="submission" date="2020-06" db="EMBL/GenBank/DDBJ databases">
        <title>WGS assembly of Ceratodon purpureus strain R40.</title>
        <authorList>
            <person name="Carey S.B."/>
            <person name="Jenkins J."/>
            <person name="Shu S."/>
            <person name="Lovell J.T."/>
            <person name="Sreedasyam A."/>
            <person name="Maumus F."/>
            <person name="Tiley G.P."/>
            <person name="Fernandez-Pozo N."/>
            <person name="Barry K."/>
            <person name="Chen C."/>
            <person name="Wang M."/>
            <person name="Lipzen A."/>
            <person name="Daum C."/>
            <person name="Saski C.A."/>
            <person name="Payton A.C."/>
            <person name="Mcbreen J.C."/>
            <person name="Conrad R.E."/>
            <person name="Kollar L.M."/>
            <person name="Olsson S."/>
            <person name="Huttunen S."/>
            <person name="Landis J.B."/>
            <person name="Wickett N.J."/>
            <person name="Johnson M.G."/>
            <person name="Rensing S.A."/>
            <person name="Grimwood J."/>
            <person name="Schmutz J."/>
            <person name="Mcdaniel S.F."/>
        </authorList>
    </citation>
    <scope>NUCLEOTIDE SEQUENCE</scope>
    <source>
        <strain evidence="1">R40</strain>
    </source>
</reference>
<dbReference type="AlphaFoldDB" id="A0A8T0I567"/>
<accession>A0A8T0I567</accession>
<sequence length="111" mass="12224">MRLSDDESTTVVENRDGDDGRRCLLACGAHESSRVEWCGGHGRSCCQVGRRRDVSVRFVFPGSVSLGQCVSLSALFVFCSLRLLGLHHGARACSGWNWRGLPPLFLAETER</sequence>
<proteinExistence type="predicted"/>
<organism evidence="1 2">
    <name type="scientific">Ceratodon purpureus</name>
    <name type="common">Fire moss</name>
    <name type="synonym">Dicranum purpureum</name>
    <dbReference type="NCBI Taxonomy" id="3225"/>
    <lineage>
        <taxon>Eukaryota</taxon>
        <taxon>Viridiplantae</taxon>
        <taxon>Streptophyta</taxon>
        <taxon>Embryophyta</taxon>
        <taxon>Bryophyta</taxon>
        <taxon>Bryophytina</taxon>
        <taxon>Bryopsida</taxon>
        <taxon>Dicranidae</taxon>
        <taxon>Pseudoditrichales</taxon>
        <taxon>Ditrichaceae</taxon>
        <taxon>Ceratodon</taxon>
    </lineage>
</organism>
<dbReference type="EMBL" id="CM026424">
    <property type="protein sequence ID" value="KAG0578236.1"/>
    <property type="molecule type" value="Genomic_DNA"/>
</dbReference>
<evidence type="ECO:0000313" key="1">
    <source>
        <dbReference type="EMBL" id="KAG0578236.1"/>
    </source>
</evidence>
<evidence type="ECO:0000313" key="2">
    <source>
        <dbReference type="Proteomes" id="UP000822688"/>
    </source>
</evidence>